<evidence type="ECO:0000313" key="1">
    <source>
        <dbReference type="EMBL" id="BAR59167.1"/>
    </source>
</evidence>
<name>A0A0E4BSL0_9BRAD</name>
<dbReference type="Proteomes" id="UP000063308">
    <property type="component" value="Chromosome"/>
</dbReference>
<accession>A0A0E4BSL0</accession>
<reference evidence="1 2" key="1">
    <citation type="submission" date="2014-11" db="EMBL/GenBank/DDBJ databases">
        <title>Symbiosis island explosion on the genome of extra-slow-growing strains of soybean bradyrhizobia with massive insertion sequences.</title>
        <authorList>
            <person name="Iida T."/>
            <person name="Minamisawa K."/>
        </authorList>
    </citation>
    <scope>NUCLEOTIDE SEQUENCE [LARGE SCALE GENOMIC DNA]</scope>
    <source>
        <strain evidence="1 2">NK6</strain>
    </source>
</reference>
<proteinExistence type="predicted"/>
<evidence type="ECO:0000313" key="2">
    <source>
        <dbReference type="Proteomes" id="UP000063308"/>
    </source>
</evidence>
<gene>
    <name evidence="1" type="ORF">NK6_6012</name>
</gene>
<organism evidence="1 2">
    <name type="scientific">Bradyrhizobium diazoefficiens</name>
    <dbReference type="NCBI Taxonomy" id="1355477"/>
    <lineage>
        <taxon>Bacteria</taxon>
        <taxon>Pseudomonadati</taxon>
        <taxon>Pseudomonadota</taxon>
        <taxon>Alphaproteobacteria</taxon>
        <taxon>Hyphomicrobiales</taxon>
        <taxon>Nitrobacteraceae</taxon>
        <taxon>Bradyrhizobium</taxon>
    </lineage>
</organism>
<dbReference type="EMBL" id="AP014685">
    <property type="protein sequence ID" value="BAR59167.1"/>
    <property type="molecule type" value="Genomic_DNA"/>
</dbReference>
<dbReference type="AlphaFoldDB" id="A0A0E4BSL0"/>
<sequence>MVRVSPAAKFIVRLAPPRFSVTVTVPAVFARIARIG</sequence>
<protein>
    <submittedName>
        <fullName evidence="1">Uncharacterized protein</fullName>
    </submittedName>
</protein>